<reference evidence="1 2" key="3">
    <citation type="journal article" date="2012" name="J. Bacteriol.">
        <title>Genome Sequence of Paenibacillus terrae HPL-003, a Xylanase-Producing Bacterium Isolated from Soil Found in Forest Residue.</title>
        <authorList>
            <person name="Shin S.H."/>
            <person name="Kim S."/>
            <person name="Kim J.Y."/>
            <person name="Song H.Y."/>
            <person name="Cho S.J."/>
            <person name="Kim D.R."/>
            <person name="Lee K.I."/>
            <person name="Lim H.K."/>
            <person name="Park N.J."/>
            <person name="Hwang I.T."/>
            <person name="Yang K.S."/>
        </authorList>
    </citation>
    <scope>NUCLEOTIDE SEQUENCE [LARGE SCALE GENOMIC DNA]</scope>
    <source>
        <strain evidence="1 2">HPL-003</strain>
    </source>
</reference>
<dbReference type="KEGG" id="pta:HPL003_21620"/>
<evidence type="ECO:0000313" key="1">
    <source>
        <dbReference type="EMBL" id="AET61052.1"/>
    </source>
</evidence>
<evidence type="ECO:0000313" key="2">
    <source>
        <dbReference type="Proteomes" id="UP000005876"/>
    </source>
</evidence>
<gene>
    <name evidence="1" type="ordered locus">HPL003_21620</name>
</gene>
<reference evidence="2" key="1">
    <citation type="submission" date="2011-11" db="EMBL/GenBank/DDBJ databases">
        <title>Complete sequence of Paenibacillus terrae HPL-003.</title>
        <authorList>
            <person name="Shin S.H."/>
            <person name="Kim S."/>
            <person name="Kim J.Y."/>
        </authorList>
    </citation>
    <scope>NUCLEOTIDE SEQUENCE [LARGE SCALE GENOMIC DNA]</scope>
    <source>
        <strain evidence="2">HPL-003</strain>
    </source>
</reference>
<organism evidence="1 2">
    <name type="scientific">Paenibacillus terrae (strain HPL-003)</name>
    <dbReference type="NCBI Taxonomy" id="985665"/>
    <lineage>
        <taxon>Bacteria</taxon>
        <taxon>Bacillati</taxon>
        <taxon>Bacillota</taxon>
        <taxon>Bacilli</taxon>
        <taxon>Bacillales</taxon>
        <taxon>Paenibacillaceae</taxon>
        <taxon>Paenibacillus</taxon>
    </lineage>
</organism>
<dbReference type="AlphaFoldDB" id="G7VPQ4"/>
<sequence length="122" mass="13756">MGRPELLSKVVARGAKVGHCYGYRNCGDKRLDIFLTKEVEENQMTIVDLHCHTKISDNSFTNEKVISFNDTHFMTGLVLELPFFFKGCPLRCMHLALQGDGLTATTMRLKSRLIGGFFVLTI</sequence>
<dbReference type="EMBL" id="CP003107">
    <property type="protein sequence ID" value="AET61052.1"/>
    <property type="molecule type" value="Genomic_DNA"/>
</dbReference>
<name>G7VPQ4_PAETH</name>
<dbReference type="HOGENOM" id="CLU_2024447_0_0_9"/>
<proteinExistence type="predicted"/>
<protein>
    <submittedName>
        <fullName evidence="1">Uncharacterized protein</fullName>
    </submittedName>
</protein>
<dbReference type="Proteomes" id="UP000005876">
    <property type="component" value="Chromosome"/>
</dbReference>
<reference key="2">
    <citation type="submission" date="2011-11" db="EMBL/GenBank/DDBJ databases">
        <authorList>
            <person name="Shin S.H."/>
            <person name="Kim S."/>
            <person name="Kim J.Y."/>
        </authorList>
    </citation>
    <scope>NUCLEOTIDE SEQUENCE</scope>
    <source>
        <strain>HPL-003</strain>
    </source>
</reference>
<accession>G7VPQ4</accession>